<evidence type="ECO:0000256" key="1">
    <source>
        <dbReference type="SAM" id="Phobius"/>
    </source>
</evidence>
<keyword evidence="1" id="KW-0812">Transmembrane</keyword>
<gene>
    <name evidence="2" type="ORF">T10_12395</name>
</gene>
<keyword evidence="1" id="KW-0472">Membrane</keyword>
<dbReference type="AlphaFoldDB" id="A0A0V1M9P4"/>
<sequence length="202" mass="21821">MCSLMEKHLTNNNNPNKSFIVNYIICNGLHLNKMSNALINLCQNKIKWYLGAIISKDLMLRRTSVPVTRPLNCVNIVASSMHTASAGSVTAHCDTSFSRVLASPDTDMGDFLPYPDFSPLLKTVAFIPGFAAVFISLLIVKGAFALAAATCSRALPKEFPAPLPTGAGDCCHAGVAAVIILPSFRLAALYKIALWKLTDVFF</sequence>
<keyword evidence="1" id="KW-1133">Transmembrane helix</keyword>
<evidence type="ECO:0000313" key="2">
    <source>
        <dbReference type="EMBL" id="KRZ68564.1"/>
    </source>
</evidence>
<keyword evidence="3" id="KW-1185">Reference proteome</keyword>
<evidence type="ECO:0000313" key="3">
    <source>
        <dbReference type="Proteomes" id="UP000054843"/>
    </source>
</evidence>
<comment type="caution">
    <text evidence="2">The sequence shown here is derived from an EMBL/GenBank/DDBJ whole genome shotgun (WGS) entry which is preliminary data.</text>
</comment>
<dbReference type="Proteomes" id="UP000054843">
    <property type="component" value="Unassembled WGS sequence"/>
</dbReference>
<reference evidence="2 3" key="1">
    <citation type="submission" date="2015-01" db="EMBL/GenBank/DDBJ databases">
        <title>Evolution of Trichinella species and genotypes.</title>
        <authorList>
            <person name="Korhonen P.K."/>
            <person name="Edoardo P."/>
            <person name="Giuseppe L.R."/>
            <person name="Gasser R.B."/>
        </authorList>
    </citation>
    <scope>NUCLEOTIDE SEQUENCE [LARGE SCALE GENOMIC DNA]</scope>
    <source>
        <strain evidence="2">ISS1980</strain>
    </source>
</reference>
<protein>
    <submittedName>
        <fullName evidence="2">Uncharacterized protein</fullName>
    </submittedName>
</protein>
<feature type="transmembrane region" description="Helical" evidence="1">
    <location>
        <begin position="125"/>
        <end position="149"/>
    </location>
</feature>
<dbReference type="EMBL" id="JYDO01000162">
    <property type="protein sequence ID" value="KRZ68564.1"/>
    <property type="molecule type" value="Genomic_DNA"/>
</dbReference>
<organism evidence="2 3">
    <name type="scientific">Trichinella papuae</name>
    <dbReference type="NCBI Taxonomy" id="268474"/>
    <lineage>
        <taxon>Eukaryota</taxon>
        <taxon>Metazoa</taxon>
        <taxon>Ecdysozoa</taxon>
        <taxon>Nematoda</taxon>
        <taxon>Enoplea</taxon>
        <taxon>Dorylaimia</taxon>
        <taxon>Trichinellida</taxon>
        <taxon>Trichinellidae</taxon>
        <taxon>Trichinella</taxon>
    </lineage>
</organism>
<proteinExistence type="predicted"/>
<name>A0A0V1M9P4_9BILA</name>
<accession>A0A0V1M9P4</accession>